<dbReference type="Gene3D" id="3.40.50.10610">
    <property type="entry name" value="ABC-type transport auxiliary lipoprotein component"/>
    <property type="match status" value="1"/>
</dbReference>
<dbReference type="Proteomes" id="UP000239532">
    <property type="component" value="Unassembled WGS sequence"/>
</dbReference>
<evidence type="ECO:0000313" key="3">
    <source>
        <dbReference type="Proteomes" id="UP000239532"/>
    </source>
</evidence>
<evidence type="ECO:0000256" key="1">
    <source>
        <dbReference type="SAM" id="SignalP"/>
    </source>
</evidence>
<feature type="chain" id="PRO_5015765019" description="Secreted protein" evidence="1">
    <location>
        <begin position="20"/>
        <end position="212"/>
    </location>
</feature>
<gene>
    <name evidence="2" type="ORF">BST86_10895</name>
</gene>
<keyword evidence="1" id="KW-0732">Signal</keyword>
<organism evidence="2 3">
    <name type="scientific">Nonlabens agnitus</name>
    <dbReference type="NCBI Taxonomy" id="870484"/>
    <lineage>
        <taxon>Bacteria</taxon>
        <taxon>Pseudomonadati</taxon>
        <taxon>Bacteroidota</taxon>
        <taxon>Flavobacteriia</taxon>
        <taxon>Flavobacteriales</taxon>
        <taxon>Flavobacteriaceae</taxon>
        <taxon>Nonlabens</taxon>
    </lineage>
</organism>
<proteinExistence type="predicted"/>
<dbReference type="OrthoDB" id="669636at2"/>
<dbReference type="AlphaFoldDB" id="A0A2S9WVT8"/>
<sequence length="212" mass="23774">MSKFYFSILAMLITFTAFAQTHLYQHEDFDQITADHKTIAILPFDATIKLRPKQMKELSQDQLTSMEQKEGENIQEAMYSWFLKRKKRGSLQVDVQPPRTTNSILLKNNLDIYDLSSQSPTDIAAMLGVDAVVMGNLETNKPMSEGAAVVTTLLIGFGNTNNAIVNMEIYNATDGVLLWNYNKKVRGGLGSGPDDLINTLMRKASRRLGYTD</sequence>
<keyword evidence="3" id="KW-1185">Reference proteome</keyword>
<name>A0A2S9WVT8_9FLAO</name>
<evidence type="ECO:0000313" key="2">
    <source>
        <dbReference type="EMBL" id="PRP67561.1"/>
    </source>
</evidence>
<reference evidence="2 3" key="1">
    <citation type="submission" date="2016-11" db="EMBL/GenBank/DDBJ databases">
        <title>Trade-off between light-utilization and light-protection in marine flavobacteria.</title>
        <authorList>
            <person name="Kumagai Y."/>
        </authorList>
    </citation>
    <scope>NUCLEOTIDE SEQUENCE [LARGE SCALE GENOMIC DNA]</scope>
    <source>
        <strain evidence="2 3">JCM 17109</strain>
    </source>
</reference>
<feature type="signal peptide" evidence="1">
    <location>
        <begin position="1"/>
        <end position="19"/>
    </location>
</feature>
<comment type="caution">
    <text evidence="2">The sequence shown here is derived from an EMBL/GenBank/DDBJ whole genome shotgun (WGS) entry which is preliminary data.</text>
</comment>
<accession>A0A2S9WVT8</accession>
<dbReference type="RefSeq" id="WP_105983282.1">
    <property type="nucleotide sequence ID" value="NZ_MQUC01000003.1"/>
</dbReference>
<dbReference type="EMBL" id="MQUC01000003">
    <property type="protein sequence ID" value="PRP67561.1"/>
    <property type="molecule type" value="Genomic_DNA"/>
</dbReference>
<protein>
    <recommendedName>
        <fullName evidence="4">Secreted protein</fullName>
    </recommendedName>
</protein>
<evidence type="ECO:0008006" key="4">
    <source>
        <dbReference type="Google" id="ProtNLM"/>
    </source>
</evidence>